<gene>
    <name evidence="2" type="ORF">TAPDE_001424</name>
</gene>
<name>R4X806_TAPDE</name>
<dbReference type="Pfam" id="PF01814">
    <property type="entry name" value="Hemerythrin"/>
    <property type="match status" value="1"/>
</dbReference>
<dbReference type="Proteomes" id="UP000013776">
    <property type="component" value="Unassembled WGS sequence"/>
</dbReference>
<evidence type="ECO:0000313" key="2">
    <source>
        <dbReference type="EMBL" id="CCG81574.1"/>
    </source>
</evidence>
<dbReference type="VEuPathDB" id="FungiDB:TAPDE_001424"/>
<organism evidence="2 3">
    <name type="scientific">Taphrina deformans (strain PYCC 5710 / ATCC 11124 / CBS 356.35 / IMI 108563 / JCM 9778 / NBRC 8474)</name>
    <name type="common">Peach leaf curl fungus</name>
    <name type="synonym">Lalaria deformans</name>
    <dbReference type="NCBI Taxonomy" id="1097556"/>
    <lineage>
        <taxon>Eukaryota</taxon>
        <taxon>Fungi</taxon>
        <taxon>Dikarya</taxon>
        <taxon>Ascomycota</taxon>
        <taxon>Taphrinomycotina</taxon>
        <taxon>Taphrinomycetes</taxon>
        <taxon>Taphrinales</taxon>
        <taxon>Taphrinaceae</taxon>
        <taxon>Taphrina</taxon>
    </lineage>
</organism>
<feature type="domain" description="Hemerythrin-like" evidence="1">
    <location>
        <begin position="72"/>
        <end position="145"/>
    </location>
</feature>
<proteinExistence type="predicted"/>
<dbReference type="EMBL" id="CAHR02000045">
    <property type="protein sequence ID" value="CCG81574.1"/>
    <property type="molecule type" value="Genomic_DNA"/>
</dbReference>
<dbReference type="Gene3D" id="1.20.120.520">
    <property type="entry name" value="nmb1532 protein domain like"/>
    <property type="match status" value="1"/>
</dbReference>
<dbReference type="InterPro" id="IPR012312">
    <property type="entry name" value="Hemerythrin-like"/>
</dbReference>
<comment type="caution">
    <text evidence="2">The sequence shown here is derived from an EMBL/GenBank/DDBJ whole genome shotgun (WGS) entry which is preliminary data.</text>
</comment>
<dbReference type="AlphaFoldDB" id="R4X806"/>
<dbReference type="PANTHER" id="PTHR35585:SF1">
    <property type="entry name" value="HHE DOMAIN PROTEIN (AFU_ORTHOLOGUE AFUA_4G00730)"/>
    <property type="match status" value="1"/>
</dbReference>
<reference evidence="2 3" key="1">
    <citation type="journal article" date="2013" name="MBio">
        <title>Genome sequencing of the plant pathogen Taphrina deformans, the causal agent of peach leaf curl.</title>
        <authorList>
            <person name="Cisse O.H."/>
            <person name="Almeida J.M.G.C.F."/>
            <person name="Fonseca A."/>
            <person name="Kumar A.A."/>
            <person name="Salojaervi J."/>
            <person name="Overmyer K."/>
            <person name="Hauser P.M."/>
            <person name="Pagni M."/>
        </authorList>
    </citation>
    <scope>NUCLEOTIDE SEQUENCE [LARGE SCALE GENOMIC DNA]</scope>
    <source>
        <strain evidence="3">PYCC 5710 / ATCC 11124 / CBS 356.35 / IMI 108563 / JCM 9778 / NBRC 8474</strain>
    </source>
</reference>
<dbReference type="STRING" id="1097556.R4X806"/>
<evidence type="ECO:0000259" key="1">
    <source>
        <dbReference type="Pfam" id="PF01814"/>
    </source>
</evidence>
<dbReference type="eggNOG" id="ENOG502S054">
    <property type="taxonomic scope" value="Eukaryota"/>
</dbReference>
<protein>
    <submittedName>
        <fullName evidence="2">Hemerythrin HHE cation binding domain protein</fullName>
    </submittedName>
</protein>
<dbReference type="PANTHER" id="PTHR35585">
    <property type="entry name" value="HHE DOMAIN PROTEIN (AFU_ORTHOLOGUE AFUA_4G00730)"/>
    <property type="match status" value="1"/>
</dbReference>
<dbReference type="OrthoDB" id="9983919at2759"/>
<sequence length="214" mass="24256">MSAKSAAGLTISEAIKRDHRDLERFYENFGKCAGDLKAQQGWANQFIWENARHAGKRVPCGLPATTNLCTVAEEIVVYPYMEKHLPNGPEMTENDRFHHQEIKERLATLQNTNLEKEPGLFQQHFNQLFQKLSDHVGHEEAEDLTALEAAIGHEESLKLADEFQRIKKFLPTRSITQAPNHPDDGQTLAAFMAKPVTAIADMFRTFPKYPDAKL</sequence>
<evidence type="ECO:0000313" key="3">
    <source>
        <dbReference type="Proteomes" id="UP000013776"/>
    </source>
</evidence>
<accession>R4X806</accession>
<keyword evidence="3" id="KW-1185">Reference proteome</keyword>